<feature type="region of interest" description="Disordered" evidence="4">
    <location>
        <begin position="1"/>
        <end position="25"/>
    </location>
</feature>
<proteinExistence type="predicted"/>
<feature type="compositionally biased region" description="Low complexity" evidence="4">
    <location>
        <begin position="523"/>
        <end position="548"/>
    </location>
</feature>
<evidence type="ECO:0000259" key="6">
    <source>
        <dbReference type="PROSITE" id="PS51782"/>
    </source>
</evidence>
<feature type="region of interest" description="Disordered" evidence="4">
    <location>
        <begin position="373"/>
        <end position="398"/>
    </location>
</feature>
<feature type="domain" description="LysM" evidence="6">
    <location>
        <begin position="328"/>
        <end position="371"/>
    </location>
</feature>
<dbReference type="Pfam" id="PF01832">
    <property type="entry name" value="Glucosaminidase"/>
    <property type="match status" value="1"/>
</dbReference>
<dbReference type="NCBIfam" id="NF004974">
    <property type="entry name" value="PRK06347.1"/>
    <property type="match status" value="1"/>
</dbReference>
<evidence type="ECO:0000256" key="3">
    <source>
        <dbReference type="ARBA" id="ARBA00032108"/>
    </source>
</evidence>
<dbReference type="Proteomes" id="UP000033536">
    <property type="component" value="Unassembled WGS sequence"/>
</dbReference>
<feature type="compositionally biased region" description="Low complexity" evidence="4">
    <location>
        <begin position="58"/>
        <end position="68"/>
    </location>
</feature>
<dbReference type="EMBL" id="JYOM01000001">
    <property type="protein sequence ID" value="KKD50374.1"/>
    <property type="molecule type" value="Genomic_DNA"/>
</dbReference>
<name>A0ABR5EBR6_LISSE</name>
<evidence type="ECO:0000256" key="2">
    <source>
        <dbReference type="ARBA" id="ARBA00022638"/>
    </source>
</evidence>
<feature type="domain" description="LysM" evidence="6">
    <location>
        <begin position="399"/>
        <end position="442"/>
    </location>
</feature>
<keyword evidence="5" id="KW-0812">Transmembrane</keyword>
<keyword evidence="5" id="KW-0472">Membrane</keyword>
<dbReference type="InterPro" id="IPR036779">
    <property type="entry name" value="LysM_dom_sf"/>
</dbReference>
<keyword evidence="8" id="KW-1185">Reference proteome</keyword>
<reference evidence="7 8" key="1">
    <citation type="submission" date="2015-02" db="EMBL/GenBank/DDBJ databases">
        <title>Sequencing of Listeria spp. dairy environmental strains.</title>
        <authorList>
            <person name="Muhterem-Uyar M."/>
            <person name="Wagner M."/>
            <person name="Schmitz-Esser S."/>
            <person name="Stessl B."/>
        </authorList>
    </citation>
    <scope>NUCLEOTIDE SEQUENCE [LARGE SCALE GENOMIC DNA]</scope>
    <source>
        <strain evidence="7 8">7KSM</strain>
    </source>
</reference>
<sequence>MQKTRKERILEALKDEKKNKKSKKFKTGATIAGVTAIATSITIPGIEVMVQADETAPADEASNNADAAAKTETETTTKTETNETKTTTETKTEVKTETKQQAEPTTKTAPVAEEKAAPKVETATISNADNLTSSSTPATYNNLQKTALRSGATVESFINTISASSSQIAADNDLYASVMIAQAILESAYGTSELGSAPNYNLFGIKGAYNGQSYTKQTLEDDGSGNYYTITAKFRKYPSYHQSLEDYASVIHNGPSWNPNYYSKVWKSNTTSYKDATKALTGTYATDTAYASKLNNLISTYNLTQYDSGKSSGGSSTGGSSSSSSSSVTYTVVKGDTLSKIASKYKVSVANLKSWNNLKSDTIYVGQKLKVSASSSSNSSNTSKPSTDTNNNSSSSSAKTYTVVKGDSLWKIATKYNVSVANLKSWNNLKSDNIYIGQKLKVSAGSSSSSSSTSKPNTNTNSNKDTSKPSTSTNAKTYTVVKGDSLWKIATKYNVSVANLKSWNNLKSDTINIGQKLKVSAGSSSSTSKPSTNTNSNKDTSKPSTSSNAKTYTVVKGDSLWKIATKYNVSVANLKSWNNLKSDTINIGQKLKVSASSSSSKTSTSKPSNSATKTHTVKKGDSLWSVSRQYNTTVDNIKSWNKLTSNTIYIGQKLTIK</sequence>
<keyword evidence="1" id="KW-0929">Antimicrobial</keyword>
<dbReference type="Gene3D" id="4.10.80.30">
    <property type="entry name" value="DNA polymerase, domain 6"/>
    <property type="match status" value="1"/>
</dbReference>
<feature type="compositionally biased region" description="Basic and acidic residues" evidence="4">
    <location>
        <begin position="7"/>
        <end position="18"/>
    </location>
</feature>
<feature type="compositionally biased region" description="Low complexity" evidence="4">
    <location>
        <begin position="596"/>
        <end position="614"/>
    </location>
</feature>
<dbReference type="SUPFAM" id="SSF54106">
    <property type="entry name" value="LysM domain"/>
    <property type="match status" value="5"/>
</dbReference>
<keyword evidence="5" id="KW-1133">Transmembrane helix</keyword>
<feature type="domain" description="LysM" evidence="6">
    <location>
        <begin position="476"/>
        <end position="519"/>
    </location>
</feature>
<dbReference type="CDD" id="cd00118">
    <property type="entry name" value="LysM"/>
    <property type="match status" value="5"/>
</dbReference>
<dbReference type="PANTHER" id="PTHR33734:SF22">
    <property type="entry name" value="MEMBRANE-BOUND LYTIC MUREIN TRANSGLYCOSYLASE D"/>
    <property type="match status" value="1"/>
</dbReference>
<accession>A0ABR5EBR6</accession>
<feature type="region of interest" description="Disordered" evidence="4">
    <location>
        <begin position="596"/>
        <end position="618"/>
    </location>
</feature>
<evidence type="ECO:0000256" key="5">
    <source>
        <dbReference type="SAM" id="Phobius"/>
    </source>
</evidence>
<dbReference type="Gene3D" id="1.10.530.10">
    <property type="match status" value="1"/>
</dbReference>
<gene>
    <name evidence="7" type="primary">murA</name>
    <name evidence="7" type="ORF">UQ68_00620</name>
</gene>
<dbReference type="InterPro" id="IPR018392">
    <property type="entry name" value="LysM"/>
</dbReference>
<feature type="transmembrane region" description="Helical" evidence="5">
    <location>
        <begin position="27"/>
        <end position="46"/>
    </location>
</feature>
<evidence type="ECO:0000256" key="4">
    <source>
        <dbReference type="SAM" id="MobiDB-lite"/>
    </source>
</evidence>
<dbReference type="PROSITE" id="PS51782">
    <property type="entry name" value="LYSM"/>
    <property type="match status" value="5"/>
</dbReference>
<keyword evidence="2" id="KW-0081">Bacteriolytic enzyme</keyword>
<feature type="compositionally biased region" description="Basic and acidic residues" evidence="4">
    <location>
        <begin position="69"/>
        <end position="100"/>
    </location>
</feature>
<dbReference type="InterPro" id="IPR002901">
    <property type="entry name" value="MGlyc_endo_b_GlcNAc-like_dom"/>
</dbReference>
<dbReference type="PANTHER" id="PTHR33734">
    <property type="entry name" value="LYSM DOMAIN-CONTAINING GPI-ANCHORED PROTEIN 2"/>
    <property type="match status" value="1"/>
</dbReference>
<protein>
    <recommendedName>
        <fullName evidence="3">Peptidoglycan hydrolase</fullName>
    </recommendedName>
</protein>
<dbReference type="SMART" id="SM00257">
    <property type="entry name" value="LysM"/>
    <property type="match status" value="5"/>
</dbReference>
<feature type="domain" description="LysM" evidence="6">
    <location>
        <begin position="613"/>
        <end position="656"/>
    </location>
</feature>
<dbReference type="Gene3D" id="3.10.350.10">
    <property type="entry name" value="LysM domain"/>
    <property type="match status" value="5"/>
</dbReference>
<feature type="domain" description="LysM" evidence="6">
    <location>
        <begin position="550"/>
        <end position="593"/>
    </location>
</feature>
<evidence type="ECO:0000313" key="7">
    <source>
        <dbReference type="EMBL" id="KKD50374.1"/>
    </source>
</evidence>
<dbReference type="RefSeq" id="WP_046323971.1">
    <property type="nucleotide sequence ID" value="NZ_JABXNQ010000005.1"/>
</dbReference>
<dbReference type="Pfam" id="PF01476">
    <property type="entry name" value="LysM"/>
    <property type="match status" value="5"/>
</dbReference>
<feature type="compositionally biased region" description="Low complexity" evidence="4">
    <location>
        <begin position="373"/>
        <end position="397"/>
    </location>
</feature>
<comment type="caution">
    <text evidence="7">The sequence shown here is derived from an EMBL/GenBank/DDBJ whole genome shotgun (WGS) entry which is preliminary data.</text>
</comment>
<feature type="region of interest" description="Disordered" evidence="4">
    <location>
        <begin position="519"/>
        <end position="549"/>
    </location>
</feature>
<feature type="region of interest" description="Disordered" evidence="4">
    <location>
        <begin position="444"/>
        <end position="474"/>
    </location>
</feature>
<evidence type="ECO:0000256" key="1">
    <source>
        <dbReference type="ARBA" id="ARBA00022529"/>
    </source>
</evidence>
<feature type="compositionally biased region" description="Low complexity" evidence="4">
    <location>
        <begin position="446"/>
        <end position="474"/>
    </location>
</feature>
<evidence type="ECO:0000313" key="8">
    <source>
        <dbReference type="Proteomes" id="UP000033536"/>
    </source>
</evidence>
<feature type="region of interest" description="Disordered" evidence="4">
    <location>
        <begin position="54"/>
        <end position="118"/>
    </location>
</feature>
<organism evidence="7 8">
    <name type="scientific">Listeria seeligeri</name>
    <dbReference type="NCBI Taxonomy" id="1640"/>
    <lineage>
        <taxon>Bacteria</taxon>
        <taxon>Bacillati</taxon>
        <taxon>Bacillota</taxon>
        <taxon>Bacilli</taxon>
        <taxon>Bacillales</taxon>
        <taxon>Listeriaceae</taxon>
        <taxon>Listeria</taxon>
    </lineage>
</organism>
<dbReference type="SMART" id="SM00047">
    <property type="entry name" value="LYZ2"/>
    <property type="match status" value="1"/>
</dbReference>